<protein>
    <submittedName>
        <fullName evidence="1">Uncharacterized protein</fullName>
    </submittedName>
</protein>
<accession>A0A022RI08</accession>
<dbReference type="EMBL" id="KI630433">
    <property type="protein sequence ID" value="EYU40032.1"/>
    <property type="molecule type" value="Genomic_DNA"/>
</dbReference>
<dbReference type="PANTHER" id="PTHR33978:SF18">
    <property type="entry name" value="OS01G0656300 PROTEIN"/>
    <property type="match status" value="1"/>
</dbReference>
<dbReference type="Proteomes" id="UP000030748">
    <property type="component" value="Unassembled WGS sequence"/>
</dbReference>
<dbReference type="PANTHER" id="PTHR33978">
    <property type="entry name" value="SERINE/THREONINE-KINASE"/>
    <property type="match status" value="1"/>
</dbReference>
<evidence type="ECO:0000313" key="1">
    <source>
        <dbReference type="EMBL" id="EYU40032.1"/>
    </source>
</evidence>
<proteinExistence type="predicted"/>
<organism evidence="1 2">
    <name type="scientific">Erythranthe guttata</name>
    <name type="common">Yellow monkey flower</name>
    <name type="synonym">Mimulus guttatus</name>
    <dbReference type="NCBI Taxonomy" id="4155"/>
    <lineage>
        <taxon>Eukaryota</taxon>
        <taxon>Viridiplantae</taxon>
        <taxon>Streptophyta</taxon>
        <taxon>Embryophyta</taxon>
        <taxon>Tracheophyta</taxon>
        <taxon>Spermatophyta</taxon>
        <taxon>Magnoliopsida</taxon>
        <taxon>eudicotyledons</taxon>
        <taxon>Gunneridae</taxon>
        <taxon>Pentapetalae</taxon>
        <taxon>asterids</taxon>
        <taxon>lamiids</taxon>
        <taxon>Lamiales</taxon>
        <taxon>Phrymaceae</taxon>
        <taxon>Erythranthe</taxon>
    </lineage>
</organism>
<name>A0A022RI08_ERYGU</name>
<keyword evidence="2" id="KW-1185">Reference proteome</keyword>
<dbReference type="AlphaFoldDB" id="A0A022RI08"/>
<gene>
    <name evidence="1" type="ORF">MIMGU_mgv1a017001mg</name>
</gene>
<evidence type="ECO:0000313" key="2">
    <source>
        <dbReference type="Proteomes" id="UP000030748"/>
    </source>
</evidence>
<sequence>MKNSAKLECDCVCGSPLYDAHELVSVANIIERHMMVFPFTTVGGLQSSSSEFQEKEEICIDYSKKKKKKNVIIHKRVKNGKSTIFKIFSRIGLIMKK</sequence>
<reference evidence="1 2" key="1">
    <citation type="journal article" date="2013" name="Proc. Natl. Acad. Sci. U.S.A.">
        <title>Fine-scale variation in meiotic recombination in Mimulus inferred from population shotgun sequencing.</title>
        <authorList>
            <person name="Hellsten U."/>
            <person name="Wright K.M."/>
            <person name="Jenkins J."/>
            <person name="Shu S."/>
            <person name="Yuan Y."/>
            <person name="Wessler S.R."/>
            <person name="Schmutz J."/>
            <person name="Willis J.H."/>
            <person name="Rokhsar D.S."/>
        </authorList>
    </citation>
    <scope>NUCLEOTIDE SEQUENCE [LARGE SCALE GENOMIC DNA]</scope>
    <source>
        <strain evidence="2">cv. DUN x IM62</strain>
    </source>
</reference>